<dbReference type="AlphaFoldDB" id="A0A1N7ILB3"/>
<dbReference type="EMBL" id="FTNZ01000006">
    <property type="protein sequence ID" value="SIS37878.1"/>
    <property type="molecule type" value="Genomic_DNA"/>
</dbReference>
<dbReference type="Proteomes" id="UP000186106">
    <property type="component" value="Unassembled WGS sequence"/>
</dbReference>
<protein>
    <submittedName>
        <fullName evidence="1">Uncharacterized protein</fullName>
    </submittedName>
</protein>
<proteinExistence type="predicted"/>
<accession>A0A1N7ILB3</accession>
<gene>
    <name evidence="1" type="ORF">SAMN05421768_10623</name>
</gene>
<name>A0A1N7ILB3_9FLAO</name>
<evidence type="ECO:0000313" key="1">
    <source>
        <dbReference type="EMBL" id="SIS37878.1"/>
    </source>
</evidence>
<evidence type="ECO:0000313" key="2">
    <source>
        <dbReference type="Proteomes" id="UP000186106"/>
    </source>
</evidence>
<dbReference type="STRING" id="112234.SAMN05421768_10623"/>
<sequence>MYFISFYLTLIEFIDENFKSYELTINSKFELYDFV</sequence>
<organism evidence="1 2">
    <name type="scientific">Chryseobacterium joostei</name>
    <dbReference type="NCBI Taxonomy" id="112234"/>
    <lineage>
        <taxon>Bacteria</taxon>
        <taxon>Pseudomonadati</taxon>
        <taxon>Bacteroidota</taxon>
        <taxon>Flavobacteriia</taxon>
        <taxon>Flavobacteriales</taxon>
        <taxon>Weeksellaceae</taxon>
        <taxon>Chryseobacterium group</taxon>
        <taxon>Chryseobacterium</taxon>
    </lineage>
</organism>
<reference evidence="1 2" key="1">
    <citation type="submission" date="2017-01" db="EMBL/GenBank/DDBJ databases">
        <authorList>
            <person name="Mah S.A."/>
            <person name="Swanson W.J."/>
            <person name="Moy G.W."/>
            <person name="Vacquier V.D."/>
        </authorList>
    </citation>
    <scope>NUCLEOTIDE SEQUENCE [LARGE SCALE GENOMIC DNA]</scope>
    <source>
        <strain evidence="1 2">DSM 16927</strain>
    </source>
</reference>